<dbReference type="Proteomes" id="UP000008227">
    <property type="component" value="Chromosome 13"/>
</dbReference>
<organism evidence="1 2">
    <name type="scientific">Sus scrofa</name>
    <name type="common">Pig</name>
    <dbReference type="NCBI Taxonomy" id="9823"/>
    <lineage>
        <taxon>Eukaryota</taxon>
        <taxon>Metazoa</taxon>
        <taxon>Chordata</taxon>
        <taxon>Craniata</taxon>
        <taxon>Vertebrata</taxon>
        <taxon>Euteleostomi</taxon>
        <taxon>Mammalia</taxon>
        <taxon>Eutheria</taxon>
        <taxon>Laurasiatheria</taxon>
        <taxon>Artiodactyla</taxon>
        <taxon>Suina</taxon>
        <taxon>Suidae</taxon>
        <taxon>Sus</taxon>
    </lineage>
</organism>
<dbReference type="AlphaFoldDB" id="A0A8D1LLR4"/>
<keyword evidence="2" id="KW-1185">Reference proteome</keyword>
<dbReference type="PANTHER" id="PTHR21192:SF2">
    <property type="entry name" value="NADH DEHYDROGENASE [UBIQUINONE] 1 ALPHA SUBCOMPLEX ASSEMBLY FACTOR 3"/>
    <property type="match status" value="1"/>
</dbReference>
<name>A0A8D1LLR4_PIG</name>
<evidence type="ECO:0000313" key="2">
    <source>
        <dbReference type="Proteomes" id="UP000008227"/>
    </source>
</evidence>
<accession>A0A8D1LLR4</accession>
<reference evidence="1" key="3">
    <citation type="submission" date="2025-08" db="UniProtKB">
        <authorList>
            <consortium name="Ensembl"/>
        </authorList>
    </citation>
    <scope>IDENTIFICATION</scope>
</reference>
<dbReference type="InterPro" id="IPR007523">
    <property type="entry name" value="NDUFAF3/AAMDC"/>
</dbReference>
<proteinExistence type="predicted"/>
<dbReference type="GeneTree" id="ENSGT00390000018312"/>
<reference evidence="1" key="2">
    <citation type="journal article" date="2020" name="Gigascience">
        <title>An improved pig reference genome sequence to enable pig genetics and genomics research.</title>
        <authorList>
            <person name="Warr A."/>
            <person name="Affara N."/>
            <person name="Aken B."/>
            <person name="Beiki H."/>
            <person name="Bickhart D.M."/>
            <person name="Billis K."/>
            <person name="Chow W."/>
            <person name="Eory L."/>
            <person name="Finlayson H.A."/>
            <person name="Flicek P."/>
            <person name="Giron C.G."/>
            <person name="Griffin D.K."/>
            <person name="Hall R."/>
            <person name="Hannum G."/>
            <person name="Hourlier T."/>
            <person name="Howe K."/>
            <person name="Hume D.A."/>
            <person name="Izuogu O."/>
            <person name="Kim K."/>
            <person name="Koren S."/>
            <person name="Liu H."/>
            <person name="Manchanda N."/>
            <person name="Martin F.J."/>
            <person name="Nonneman D.J."/>
            <person name="O'Connor R.E."/>
            <person name="Phillippy A.M."/>
            <person name="Rohrer G.A."/>
            <person name="Rosen B.D."/>
            <person name="Rund L.A."/>
            <person name="Sargent C.A."/>
            <person name="Schook L.B."/>
            <person name="Schroeder S.G."/>
            <person name="Schwartz A.S."/>
            <person name="Skinner B.M."/>
            <person name="Talbot R."/>
            <person name="Tseng E."/>
            <person name="Tuggle C.K."/>
            <person name="Watson M."/>
            <person name="Smith T.P.L."/>
            <person name="Archibald A.L."/>
        </authorList>
    </citation>
    <scope>NUCLEOTIDE SEQUENCE [LARGE SCALE GENOMIC DNA]</scope>
    <source>
        <strain evidence="1">Duroc</strain>
    </source>
</reference>
<reference evidence="2" key="1">
    <citation type="submission" date="2009-11" db="EMBL/GenBank/DDBJ databases">
        <authorList>
            <consortium name="Porcine genome sequencing project"/>
        </authorList>
    </citation>
    <scope>NUCLEOTIDE SEQUENCE [LARGE SCALE GENOMIC DNA]</scope>
    <source>
        <strain evidence="2">Duroc</strain>
    </source>
</reference>
<sequence length="172" mass="19663">MAAVFVLRSLYRARHILRWPLAQLSWAPGRGHRLTPTDDELYQRTRISLLQRESPQAMYIDSYSSRGFVVNGNRVLGPCALLPHSVVQWNVGSHQDITEGSFSLFWMLEPRIEKTLLIPVGRRTSCEGEGRKTEAWETPQPQGQRNGKGWSLTNEGCGRHLQPELKMFSFQT</sequence>
<dbReference type="InterPro" id="IPR036748">
    <property type="entry name" value="MTH938-like_sf"/>
</dbReference>
<dbReference type="Pfam" id="PF04430">
    <property type="entry name" value="DUF498"/>
    <property type="match status" value="1"/>
</dbReference>
<accession>A0A5G2QVD3</accession>
<reference evidence="1" key="4">
    <citation type="submission" date="2025-09" db="UniProtKB">
        <authorList>
            <consortium name="Ensembl"/>
        </authorList>
    </citation>
    <scope>IDENTIFICATION</scope>
</reference>
<dbReference type="Ensembl" id="ENSSSCT00000079232.2">
    <property type="protein sequence ID" value="ENSSSCP00000068085.1"/>
    <property type="gene ID" value="ENSSSCG00000011371.5"/>
</dbReference>
<dbReference type="Gene3D" id="3.40.1230.10">
    <property type="entry name" value="MTH938-like"/>
    <property type="match status" value="1"/>
</dbReference>
<dbReference type="PANTHER" id="PTHR21192">
    <property type="entry name" value="NUCLEAR PROTEIN E3-3"/>
    <property type="match status" value="1"/>
</dbReference>
<gene>
    <name evidence="1" type="primary">NDUFAF3</name>
</gene>
<dbReference type="SUPFAM" id="SSF64076">
    <property type="entry name" value="MTH938-like"/>
    <property type="match status" value="1"/>
</dbReference>
<evidence type="ECO:0000313" key="1">
    <source>
        <dbReference type="Ensembl" id="ENSSSCP00000068085.1"/>
    </source>
</evidence>
<protein>
    <submittedName>
        <fullName evidence="1">NADH:ubiquinone oxidoreductase complex assembly factor 3</fullName>
    </submittedName>
</protein>